<comment type="pathway">
    <text evidence="7">Metabolic intermediate biosynthesis; chorismate biosynthesis; chorismate from D-erythrose 4-phosphate and phosphoenolpyruvate: step 5/7.</text>
</comment>
<dbReference type="Gene3D" id="3.40.50.300">
    <property type="entry name" value="P-loop containing nucleotide triphosphate hydrolases"/>
    <property type="match status" value="1"/>
</dbReference>
<keyword evidence="5 7" id="KW-0067">ATP-binding</keyword>
<dbReference type="GO" id="GO:0009423">
    <property type="term" value="P:chorismate biosynthetic process"/>
    <property type="evidence" value="ECO:0007669"/>
    <property type="project" value="UniProtKB-UniRule"/>
</dbReference>
<comment type="cofactor">
    <cofactor evidence="7">
        <name>Mg(2+)</name>
        <dbReference type="ChEBI" id="CHEBI:18420"/>
    </cofactor>
    <text evidence="7">Binds 1 Mg(2+) ion per subunit.</text>
</comment>
<dbReference type="HAMAP" id="MF_00109">
    <property type="entry name" value="Shikimate_kinase"/>
    <property type="match status" value="1"/>
</dbReference>
<keyword evidence="7" id="KW-0460">Magnesium</keyword>
<keyword evidence="4 7" id="KW-0418">Kinase</keyword>
<feature type="binding site" evidence="7">
    <location>
        <position position="120"/>
    </location>
    <ligand>
        <name>ATP</name>
        <dbReference type="ChEBI" id="CHEBI:30616"/>
    </ligand>
</feature>
<dbReference type="PANTHER" id="PTHR21087:SF16">
    <property type="entry name" value="SHIKIMATE KINASE 1, CHLOROPLASTIC"/>
    <property type="match status" value="1"/>
</dbReference>
<evidence type="ECO:0000256" key="1">
    <source>
        <dbReference type="ARBA" id="ARBA00022605"/>
    </source>
</evidence>
<keyword evidence="2 7" id="KW-0808">Transferase</keyword>
<evidence type="ECO:0000256" key="7">
    <source>
        <dbReference type="HAMAP-Rule" id="MF_00109"/>
    </source>
</evidence>
<dbReference type="PANTHER" id="PTHR21087">
    <property type="entry name" value="SHIKIMATE KINASE"/>
    <property type="match status" value="1"/>
</dbReference>
<dbReference type="GO" id="GO:0004765">
    <property type="term" value="F:shikimate kinase activity"/>
    <property type="evidence" value="ECO:0007669"/>
    <property type="project" value="UniProtKB-UniRule"/>
</dbReference>
<dbReference type="EC" id="2.7.1.71" evidence="7"/>
<feature type="binding site" evidence="7">
    <location>
        <position position="137"/>
    </location>
    <ligand>
        <name>substrate</name>
    </ligand>
</feature>
<keyword evidence="3 7" id="KW-0547">Nucleotide-binding</keyword>
<dbReference type="InterPro" id="IPR031322">
    <property type="entry name" value="Shikimate/glucono_kinase"/>
</dbReference>
<dbReference type="GO" id="GO:0005524">
    <property type="term" value="F:ATP binding"/>
    <property type="evidence" value="ECO:0007669"/>
    <property type="project" value="UniProtKB-UniRule"/>
</dbReference>
<dbReference type="EMBL" id="VIFK01000002">
    <property type="protein sequence ID" value="TQF00967.1"/>
    <property type="molecule type" value="Genomic_DNA"/>
</dbReference>
<feature type="binding site" evidence="7">
    <location>
        <position position="82"/>
    </location>
    <ligand>
        <name>substrate</name>
    </ligand>
</feature>
<dbReference type="UniPathway" id="UPA00053">
    <property type="reaction ID" value="UER00088"/>
</dbReference>
<dbReference type="GO" id="GO:0000287">
    <property type="term" value="F:magnesium ion binding"/>
    <property type="evidence" value="ECO:0007669"/>
    <property type="project" value="UniProtKB-UniRule"/>
</dbReference>
<dbReference type="CDD" id="cd00464">
    <property type="entry name" value="SK"/>
    <property type="match status" value="1"/>
</dbReference>
<evidence type="ECO:0000256" key="3">
    <source>
        <dbReference type="ARBA" id="ARBA00022741"/>
    </source>
</evidence>
<keyword evidence="1 7" id="KW-0028">Amino-acid biosynthesis</keyword>
<feature type="binding site" evidence="7">
    <location>
        <position position="61"/>
    </location>
    <ligand>
        <name>substrate</name>
    </ligand>
</feature>
<dbReference type="InterPro" id="IPR027417">
    <property type="entry name" value="P-loop_NTPase"/>
</dbReference>
<comment type="subcellular location">
    <subcellularLocation>
        <location evidence="7">Cytoplasm</location>
    </subcellularLocation>
</comment>
<evidence type="ECO:0000313" key="9">
    <source>
        <dbReference type="Proteomes" id="UP000315400"/>
    </source>
</evidence>
<dbReference type="SUPFAM" id="SSF52540">
    <property type="entry name" value="P-loop containing nucleoside triphosphate hydrolases"/>
    <property type="match status" value="1"/>
</dbReference>
<keyword evidence="7" id="KW-0479">Metal-binding</keyword>
<dbReference type="PRINTS" id="PR01100">
    <property type="entry name" value="SHIKIMTKNASE"/>
</dbReference>
<dbReference type="GO" id="GO:0005829">
    <property type="term" value="C:cytosol"/>
    <property type="evidence" value="ECO:0007669"/>
    <property type="project" value="TreeGrafter"/>
</dbReference>
<dbReference type="Pfam" id="PF01202">
    <property type="entry name" value="SKI"/>
    <property type="match status" value="1"/>
</dbReference>
<comment type="caution">
    <text evidence="8">The sequence shown here is derived from an EMBL/GenBank/DDBJ whole genome shotgun (WGS) entry which is preliminary data.</text>
</comment>
<comment type="similarity">
    <text evidence="7">Belongs to the shikimate kinase family.</text>
</comment>
<feature type="binding site" evidence="7">
    <location>
        <position position="37"/>
    </location>
    <ligand>
        <name>substrate</name>
    </ligand>
</feature>
<dbReference type="STRING" id="1260251.SPISAL_02505"/>
<name>A0A540VWA1_9GAMM</name>
<evidence type="ECO:0000256" key="4">
    <source>
        <dbReference type="ARBA" id="ARBA00022777"/>
    </source>
</evidence>
<sequence length="183" mass="19536">MRTSPENVILIGMPGAGKSTVGVLLARALGLDFTDTDLLIQRREGMSLQDLVDTRGHQALRHIEAEVLRQVSLRGHVIATGGSAVYSEAAMTALRTTGVIVHLHVDLPVIRARVTDFDTRGIARAAGQSIEDLYREREALYHQHADVGVDVSTTDQAGAVKAVIAALQKINALPAGSGIMPRS</sequence>
<reference evidence="8 9" key="1">
    <citation type="submission" date="2019-06" db="EMBL/GenBank/DDBJ databases">
        <title>Metagenome assembled Genome of Spiribacter salinus SL48-SHIP from the microbial mat of Salt Lake 48 (Novosibirsk region, Russia).</title>
        <authorList>
            <person name="Shipova A."/>
            <person name="Rozanov A.S."/>
            <person name="Bryanskaya A.V."/>
            <person name="Peltek S.E."/>
        </authorList>
    </citation>
    <scope>NUCLEOTIDE SEQUENCE [LARGE SCALE GENOMIC DNA]</scope>
    <source>
        <strain evidence="8">SL48-SHIP-2</strain>
    </source>
</reference>
<protein>
    <recommendedName>
        <fullName evidence="7">Shikimate kinase</fullName>
        <shortName evidence="7">SK</shortName>
        <ecNumber evidence="7">2.7.1.71</ecNumber>
    </recommendedName>
</protein>
<dbReference type="AlphaFoldDB" id="A0A540VWA1"/>
<gene>
    <name evidence="7" type="primary">aroK</name>
    <name evidence="8" type="ORF">FKY71_00890</name>
</gene>
<dbReference type="InterPro" id="IPR000623">
    <property type="entry name" value="Shikimate_kinase/TSH1"/>
</dbReference>
<comment type="catalytic activity">
    <reaction evidence="7">
        <text>shikimate + ATP = 3-phosphoshikimate + ADP + H(+)</text>
        <dbReference type="Rhea" id="RHEA:13121"/>
        <dbReference type="ChEBI" id="CHEBI:15378"/>
        <dbReference type="ChEBI" id="CHEBI:30616"/>
        <dbReference type="ChEBI" id="CHEBI:36208"/>
        <dbReference type="ChEBI" id="CHEBI:145989"/>
        <dbReference type="ChEBI" id="CHEBI:456216"/>
        <dbReference type="EC" id="2.7.1.71"/>
    </reaction>
</comment>
<dbReference type="Proteomes" id="UP000315400">
    <property type="component" value="Unassembled WGS sequence"/>
</dbReference>
<accession>A0A540VWA1</accession>
<feature type="binding site" evidence="7">
    <location>
        <begin position="15"/>
        <end position="20"/>
    </location>
    <ligand>
        <name>ATP</name>
        <dbReference type="ChEBI" id="CHEBI:30616"/>
    </ligand>
</feature>
<evidence type="ECO:0000256" key="6">
    <source>
        <dbReference type="ARBA" id="ARBA00023141"/>
    </source>
</evidence>
<feature type="binding site" evidence="7">
    <location>
        <position position="19"/>
    </location>
    <ligand>
        <name>Mg(2+)</name>
        <dbReference type="ChEBI" id="CHEBI:18420"/>
    </ligand>
</feature>
<dbReference type="GO" id="GO:0009073">
    <property type="term" value="P:aromatic amino acid family biosynthetic process"/>
    <property type="evidence" value="ECO:0007669"/>
    <property type="project" value="UniProtKB-KW"/>
</dbReference>
<keyword evidence="6 7" id="KW-0057">Aromatic amino acid biosynthesis</keyword>
<evidence type="ECO:0000256" key="5">
    <source>
        <dbReference type="ARBA" id="ARBA00022840"/>
    </source>
</evidence>
<comment type="subunit">
    <text evidence="7">Monomer.</text>
</comment>
<evidence type="ECO:0000313" key="8">
    <source>
        <dbReference type="EMBL" id="TQF00967.1"/>
    </source>
</evidence>
<evidence type="ECO:0000256" key="2">
    <source>
        <dbReference type="ARBA" id="ARBA00022679"/>
    </source>
</evidence>
<comment type="caution">
    <text evidence="7">Lacks conserved residue(s) required for the propagation of feature annotation.</text>
</comment>
<comment type="function">
    <text evidence="7">Catalyzes the specific phosphorylation of the 3-hydroxyl group of shikimic acid using ATP as a cosubstrate.</text>
</comment>
<dbReference type="GO" id="GO:0008652">
    <property type="term" value="P:amino acid biosynthetic process"/>
    <property type="evidence" value="ECO:0007669"/>
    <property type="project" value="UniProtKB-KW"/>
</dbReference>
<organism evidence="8 9">
    <name type="scientific">Spiribacter salinus</name>
    <dbReference type="NCBI Taxonomy" id="1335746"/>
    <lineage>
        <taxon>Bacteria</taxon>
        <taxon>Pseudomonadati</taxon>
        <taxon>Pseudomonadota</taxon>
        <taxon>Gammaproteobacteria</taxon>
        <taxon>Chromatiales</taxon>
        <taxon>Ectothiorhodospiraceae</taxon>
        <taxon>Spiribacter</taxon>
    </lineage>
</organism>
<proteinExistence type="inferred from homology"/>
<keyword evidence="7" id="KW-0963">Cytoplasm</keyword>